<proteinExistence type="predicted"/>
<dbReference type="InterPro" id="IPR029060">
    <property type="entry name" value="PIN-like_dom_sf"/>
</dbReference>
<dbReference type="SUPFAM" id="SSF88723">
    <property type="entry name" value="PIN domain-like"/>
    <property type="match status" value="1"/>
</dbReference>
<evidence type="ECO:0000313" key="2">
    <source>
        <dbReference type="Proteomes" id="UP000295578"/>
    </source>
</evidence>
<dbReference type="RefSeq" id="WP_132194279.1">
    <property type="nucleotide sequence ID" value="NZ_SMKY01000013.1"/>
</dbReference>
<gene>
    <name evidence="1" type="ORF">E1293_04995</name>
</gene>
<protein>
    <submittedName>
        <fullName evidence="1">PIN domain nuclease</fullName>
    </submittedName>
</protein>
<dbReference type="Gene3D" id="3.40.50.1010">
    <property type="entry name" value="5'-nuclease"/>
    <property type="match status" value="1"/>
</dbReference>
<dbReference type="Proteomes" id="UP000295578">
    <property type="component" value="Unassembled WGS sequence"/>
</dbReference>
<dbReference type="EMBL" id="SMKY01000013">
    <property type="protein sequence ID" value="TDD89296.1"/>
    <property type="molecule type" value="Genomic_DNA"/>
</dbReference>
<comment type="caution">
    <text evidence="1">The sequence shown here is derived from an EMBL/GenBank/DDBJ whole genome shotgun (WGS) entry which is preliminary data.</text>
</comment>
<dbReference type="AlphaFoldDB" id="A0A4R5BUE0"/>
<reference evidence="1 2" key="1">
    <citation type="submission" date="2019-03" db="EMBL/GenBank/DDBJ databases">
        <title>Draft genome sequences of novel Actinobacteria.</title>
        <authorList>
            <person name="Sahin N."/>
            <person name="Ay H."/>
            <person name="Saygin H."/>
        </authorList>
    </citation>
    <scope>NUCLEOTIDE SEQUENCE [LARGE SCALE GENOMIC DNA]</scope>
    <source>
        <strain evidence="1 2">DSM 45941</strain>
    </source>
</reference>
<accession>A0A4R5BUE0</accession>
<evidence type="ECO:0000313" key="1">
    <source>
        <dbReference type="EMBL" id="TDD89296.1"/>
    </source>
</evidence>
<dbReference type="OrthoDB" id="3785877at2"/>
<organism evidence="1 2">
    <name type="scientific">Actinomadura darangshiensis</name>
    <dbReference type="NCBI Taxonomy" id="705336"/>
    <lineage>
        <taxon>Bacteria</taxon>
        <taxon>Bacillati</taxon>
        <taxon>Actinomycetota</taxon>
        <taxon>Actinomycetes</taxon>
        <taxon>Streptosporangiales</taxon>
        <taxon>Thermomonosporaceae</taxon>
        <taxon>Actinomadura</taxon>
    </lineage>
</organism>
<keyword evidence="2" id="KW-1185">Reference proteome</keyword>
<sequence length="127" mass="13326">MRTVVVYDAGALLAAERQNADFLALHDSLTAARIRPIVPVVVLAQAWRGEPQHRISRVLKGCDIRPDDERAGRAAGVACGSAGTADVVDAIVIATAVQHLAPVVTGDPDDLGRLAEAIGVKVRLFAV</sequence>
<name>A0A4R5BUE0_9ACTN</name>